<reference evidence="1" key="1">
    <citation type="submission" date="2022-10" db="EMBL/GenBank/DDBJ databases">
        <title>Culturing micro-colonial fungi from biological soil crusts in the Mojave desert and describing Neophaeococcomyces mojavensis, and introducing the new genera and species Taxawa tesnikishii.</title>
        <authorList>
            <person name="Kurbessoian T."/>
            <person name="Stajich J.E."/>
        </authorList>
    </citation>
    <scope>NUCLEOTIDE SEQUENCE</scope>
    <source>
        <strain evidence="1">JES_115</strain>
    </source>
</reference>
<name>A0ACC2Z2E0_9PEZI</name>
<dbReference type="EMBL" id="JAPDRP010000014">
    <property type="protein sequence ID" value="KAJ9641811.1"/>
    <property type="molecule type" value="Genomic_DNA"/>
</dbReference>
<evidence type="ECO:0000313" key="2">
    <source>
        <dbReference type="Proteomes" id="UP001172680"/>
    </source>
</evidence>
<proteinExistence type="predicted"/>
<comment type="caution">
    <text evidence="1">The sequence shown here is derived from an EMBL/GenBank/DDBJ whole genome shotgun (WGS) entry which is preliminary data.</text>
</comment>
<organism evidence="1 2">
    <name type="scientific">Coniosporium tulheliwenetii</name>
    <dbReference type="NCBI Taxonomy" id="3383036"/>
    <lineage>
        <taxon>Eukaryota</taxon>
        <taxon>Fungi</taxon>
        <taxon>Dikarya</taxon>
        <taxon>Ascomycota</taxon>
        <taxon>Pezizomycotina</taxon>
        <taxon>Dothideomycetes</taxon>
        <taxon>Dothideomycetes incertae sedis</taxon>
        <taxon>Coniosporium</taxon>
    </lineage>
</organism>
<evidence type="ECO:0000313" key="1">
    <source>
        <dbReference type="EMBL" id="KAJ9641811.1"/>
    </source>
</evidence>
<gene>
    <name evidence="1" type="ORF">H2199_005024</name>
</gene>
<dbReference type="Proteomes" id="UP001172680">
    <property type="component" value="Unassembled WGS sequence"/>
</dbReference>
<sequence length="484" mass="52796">MSTESQPASPDVDHDRLPPHRKNLAVAVVAFCSLLTPMASTTVLAAVPELVETYHTDAEVINLSNAFYMLFMGLSPLQWGRLLNFTVMITSAAPFFLFNILTALAPTLAAFYAFRILTAYPSTAFLILGQSIVGDMYAPTKRGTATGYILTGTLIGPALGPFIGGITVNYNDWRSIIWLQTALAGLAAALLWGLLPETSLHKGSEELEGLQGREKVAAVLERLNPLRVVRLYRYPNLLITAIASGALVWNMYSLLTLIRYVLNPRFDLESPLQAAFFYIAPGAGYLLGMQFGGKVADWMVKTWIMKRGGERIPGDRLITCVPFIGLMIPVCMFVYGWSVEREVGGMAVPVVVMFVQGVAQLFCFPALNSYCTEVMEERSAEVVASNYIIRYIFAALASGLCLPIIRETGVGWLSTVTGTLLVISTIGICFTIRFGKDWREKRDVGDAEADAVQEVAVEPKETPSESSSPRSSSGAEGDKELEAV</sequence>
<accession>A0ACC2Z2E0</accession>
<protein>
    <submittedName>
        <fullName evidence="1">Uncharacterized protein</fullName>
    </submittedName>
</protein>
<keyword evidence="2" id="KW-1185">Reference proteome</keyword>